<keyword evidence="1" id="KW-0238">DNA-binding</keyword>
<keyword evidence="3" id="KW-1185">Reference proteome</keyword>
<dbReference type="InterPro" id="IPR037923">
    <property type="entry name" value="HTH-like"/>
</dbReference>
<dbReference type="Gene3D" id="2.60.120.10">
    <property type="entry name" value="Jelly Rolls"/>
    <property type="match status" value="1"/>
</dbReference>
<evidence type="ECO:0000313" key="3">
    <source>
        <dbReference type="Proteomes" id="UP001500582"/>
    </source>
</evidence>
<organism evidence="2 3">
    <name type="scientific">Mucilaginibacter gynuensis</name>
    <dbReference type="NCBI Taxonomy" id="1302236"/>
    <lineage>
        <taxon>Bacteria</taxon>
        <taxon>Pseudomonadati</taxon>
        <taxon>Bacteroidota</taxon>
        <taxon>Sphingobacteriia</taxon>
        <taxon>Sphingobacteriales</taxon>
        <taxon>Sphingobacteriaceae</taxon>
        <taxon>Mucilaginibacter</taxon>
    </lineage>
</organism>
<accession>A0ABP8HNJ7</accession>
<sequence length="125" mass="14311">MIKAYKLYTGHDGHSHVIEGAIAEDMLHTAASIRFKETAPHSTYDWHNAPVEQYVITLTGTLEFETRPGEKFIVRPGEILIALDITGTAHRWRMLGDDPWKRAYVAFEKDTELNFVPDEVKEEVK</sequence>
<comment type="caution">
    <text evidence="2">The sequence shown here is derived from an EMBL/GenBank/DDBJ whole genome shotgun (WGS) entry which is preliminary data.</text>
</comment>
<evidence type="ECO:0000313" key="2">
    <source>
        <dbReference type="EMBL" id="GAA4341867.1"/>
    </source>
</evidence>
<dbReference type="SUPFAM" id="SSF51215">
    <property type="entry name" value="Regulatory protein AraC"/>
    <property type="match status" value="1"/>
</dbReference>
<reference evidence="3" key="1">
    <citation type="journal article" date="2019" name="Int. J. Syst. Evol. Microbiol.">
        <title>The Global Catalogue of Microorganisms (GCM) 10K type strain sequencing project: providing services to taxonomists for standard genome sequencing and annotation.</title>
        <authorList>
            <consortium name="The Broad Institute Genomics Platform"/>
            <consortium name="The Broad Institute Genome Sequencing Center for Infectious Disease"/>
            <person name="Wu L."/>
            <person name="Ma J."/>
        </authorList>
    </citation>
    <scope>NUCLEOTIDE SEQUENCE [LARGE SCALE GENOMIC DNA]</scope>
    <source>
        <strain evidence="3">JCM 17705</strain>
    </source>
</reference>
<name>A0ABP8HNJ7_9SPHI</name>
<dbReference type="RefSeq" id="WP_345214405.1">
    <property type="nucleotide sequence ID" value="NZ_BAABFT010000034.1"/>
</dbReference>
<dbReference type="EMBL" id="BAABFT010000034">
    <property type="protein sequence ID" value="GAA4341867.1"/>
    <property type="molecule type" value="Genomic_DNA"/>
</dbReference>
<proteinExistence type="predicted"/>
<evidence type="ECO:0008006" key="4">
    <source>
        <dbReference type="Google" id="ProtNLM"/>
    </source>
</evidence>
<dbReference type="CDD" id="cd07009">
    <property type="entry name" value="cupin_BLL0285-like"/>
    <property type="match status" value="1"/>
</dbReference>
<gene>
    <name evidence="2" type="ORF">GCM10023149_54430</name>
</gene>
<evidence type="ECO:0000256" key="1">
    <source>
        <dbReference type="ARBA" id="ARBA00023125"/>
    </source>
</evidence>
<protein>
    <recommendedName>
        <fullName evidence="4">Cupin 2 conserved barrel domain-containing protein</fullName>
    </recommendedName>
</protein>
<dbReference type="Proteomes" id="UP001500582">
    <property type="component" value="Unassembled WGS sequence"/>
</dbReference>
<dbReference type="InterPro" id="IPR014710">
    <property type="entry name" value="RmlC-like_jellyroll"/>
</dbReference>